<dbReference type="Proteomes" id="UP000264719">
    <property type="component" value="Unassembled WGS sequence"/>
</dbReference>
<protein>
    <recommendedName>
        <fullName evidence="3">Arylsulfatase</fullName>
    </recommendedName>
</protein>
<gene>
    <name evidence="1" type="ORF">DCS45_10340</name>
</gene>
<sequence length="209" mass="22022">MAHTILHTAALHRDRFKALRDAIAPGTPLTHKVRPDLLATALDQGPEAVRADLAQLIAAADGPVMCSCTTLGPLAEELGAMRIDAPMMERAAVLAAEKEGSILLAYCLDSTLAPSVELLDRALAVQDRKTRVHTLSLAPFWALFEAGQQEAFEVVIATQLCEAVKSVDDLAVVVLAQASMAGAAPRLADLATPVLASPEIGLRAFLDLG</sequence>
<dbReference type="RefSeq" id="WP_339853584.1">
    <property type="nucleotide sequence ID" value="NZ_CAXAXR010000005.1"/>
</dbReference>
<evidence type="ECO:0000313" key="2">
    <source>
        <dbReference type="Proteomes" id="UP000264719"/>
    </source>
</evidence>
<dbReference type="EMBL" id="DMVW01000098">
    <property type="protein sequence ID" value="HAR52255.1"/>
    <property type="molecule type" value="Genomic_DNA"/>
</dbReference>
<evidence type="ECO:0000313" key="1">
    <source>
        <dbReference type="EMBL" id="HAR52255.1"/>
    </source>
</evidence>
<reference evidence="1 2" key="1">
    <citation type="journal article" date="2018" name="Nat. Biotechnol.">
        <title>A standardized bacterial taxonomy based on genome phylogeny substantially revises the tree of life.</title>
        <authorList>
            <person name="Parks D.H."/>
            <person name="Chuvochina M."/>
            <person name="Waite D.W."/>
            <person name="Rinke C."/>
            <person name="Skarshewski A."/>
            <person name="Chaumeil P.A."/>
            <person name="Hugenholtz P."/>
        </authorList>
    </citation>
    <scope>NUCLEOTIDE SEQUENCE [LARGE SCALE GENOMIC DNA]</scope>
    <source>
        <strain evidence="1">UBA9169</strain>
    </source>
</reference>
<accession>A0A348WCJ3</accession>
<evidence type="ECO:0008006" key="3">
    <source>
        <dbReference type="Google" id="ProtNLM"/>
    </source>
</evidence>
<proteinExistence type="predicted"/>
<comment type="caution">
    <text evidence="1">The sequence shown here is derived from an EMBL/GenBank/DDBJ whole genome shotgun (WGS) entry which is preliminary data.</text>
</comment>
<organism evidence="1 2">
    <name type="scientific">Roseovarius nubinhibens</name>
    <dbReference type="NCBI Taxonomy" id="314263"/>
    <lineage>
        <taxon>Bacteria</taxon>
        <taxon>Pseudomonadati</taxon>
        <taxon>Pseudomonadota</taxon>
        <taxon>Alphaproteobacteria</taxon>
        <taxon>Rhodobacterales</taxon>
        <taxon>Roseobacteraceae</taxon>
        <taxon>Roseovarius</taxon>
    </lineage>
</organism>
<name>A0A348WCJ3_9RHOB</name>
<dbReference type="AlphaFoldDB" id="A0A348WCJ3"/>